<feature type="domain" description="DUF7408" evidence="3">
    <location>
        <begin position="187"/>
        <end position="307"/>
    </location>
</feature>
<dbReference type="OrthoDB" id="137965at2"/>
<feature type="transmembrane region" description="Helical" evidence="1">
    <location>
        <begin position="366"/>
        <end position="385"/>
    </location>
</feature>
<evidence type="ECO:0000256" key="2">
    <source>
        <dbReference type="SAM" id="SignalP"/>
    </source>
</evidence>
<dbReference type="Gene3D" id="3.40.50.880">
    <property type="match status" value="1"/>
</dbReference>
<keyword evidence="2" id="KW-0732">Signal</keyword>
<dbReference type="Proteomes" id="UP000195437">
    <property type="component" value="Chromosome"/>
</dbReference>
<dbReference type="EMBL" id="CP021434">
    <property type="protein sequence ID" value="ARU62647.1"/>
    <property type="molecule type" value="Genomic_DNA"/>
</dbReference>
<sequence>MGKRKRAWRWTATAVTAVCLLTGIPGSAGADEEINLTVKAGFDGSFKAGTWTVMQVTLENKGPDFQGDVQIVEKASTTRSNSGHYGTYRKPVVLPKGTTKKVLIEVPSGYLEVPLTVQLVDAEGKVEASHSPGITSPMENQLLIGAIAAKESDLAFLTKTAGPGIGDQVYVRELDGTNLPEQADLLESLDVLAVNHAPKEKLTPEQIAAIKAWVEGGGNLLLAGGAQYAGGAGLFADLSPVTVNGTEETSDLSGLEKLAGQKPNLGKLTVTNAKLKPEAQIMAQAGDLPLIAWQQVGAGKVFYAGYDLSVEPLASWAGNEELWKRVLTERASASVQKVQFNPGYQLSNLAGTAGNFPDLVPPMRTMALAFGVYVLIAGPGLYLFLRRKNRREWAWALIPATSIVFAAGIFGFGSLERGSGPIAQTLAHLQLKSEDVAKVQAAAAFVVPSGGDYSVEAAADGRIAPLNPNFSFNENGPSAQVVQEGAKHSVAYENVEYFSSREADVSATVGGLGLVTSDLKLDDAGRIKGTLVNKTKLDLERVYLLVGASSFAVGDVKAGESKTIDVAFQYTAPSSGMAMHQTLRDSLAGFNHTQFGPSRDIEADRRGVLLDFGLQPTRLGQAEVAMIGFSKSPLDLYTIDGEQARTETRSLVTQNLSLEHGTGQVKWPLGMVRPKLINAEGNVVVNQIELILQGGSIDLEFNLKQAPGLVVDKAQIDLDESMYALLKKRYFNWKTQSWEEVSGKLLTDLSAADLQKYMSPDGKVRVQLQGDSQLASGPFLHFPSMGVEGTVSP</sequence>
<feature type="transmembrane region" description="Helical" evidence="1">
    <location>
        <begin position="394"/>
        <end position="415"/>
    </location>
</feature>
<evidence type="ECO:0000259" key="3">
    <source>
        <dbReference type="Pfam" id="PF24157"/>
    </source>
</evidence>
<dbReference type="InterPro" id="IPR029062">
    <property type="entry name" value="Class_I_gatase-like"/>
</dbReference>
<proteinExistence type="predicted"/>
<dbReference type="SUPFAM" id="SSF52317">
    <property type="entry name" value="Class I glutamine amidotransferase-like"/>
    <property type="match status" value="1"/>
</dbReference>
<keyword evidence="1" id="KW-0472">Membrane</keyword>
<reference evidence="5" key="1">
    <citation type="submission" date="2017-05" db="EMBL/GenBank/DDBJ databases">
        <authorList>
            <person name="Sung H."/>
        </authorList>
    </citation>
    <scope>NUCLEOTIDE SEQUENCE [LARGE SCALE GENOMIC DNA]</scope>
    <source>
        <strain evidence="5">AR23208</strain>
    </source>
</reference>
<protein>
    <recommendedName>
        <fullName evidence="3">DUF7408 domain-containing protein</fullName>
    </recommendedName>
</protein>
<evidence type="ECO:0000313" key="5">
    <source>
        <dbReference type="Proteomes" id="UP000195437"/>
    </source>
</evidence>
<gene>
    <name evidence="4" type="ORF">CBW65_17960</name>
</gene>
<evidence type="ECO:0000313" key="4">
    <source>
        <dbReference type="EMBL" id="ARU62647.1"/>
    </source>
</evidence>
<keyword evidence="1" id="KW-0812">Transmembrane</keyword>
<name>A0A1Y0IQD6_9BACL</name>
<organism evidence="4 5">
    <name type="scientific">Tumebacillus avium</name>
    <dbReference type="NCBI Taxonomy" id="1903704"/>
    <lineage>
        <taxon>Bacteria</taxon>
        <taxon>Bacillati</taxon>
        <taxon>Bacillota</taxon>
        <taxon>Bacilli</taxon>
        <taxon>Bacillales</taxon>
        <taxon>Alicyclobacillaceae</taxon>
        <taxon>Tumebacillus</taxon>
    </lineage>
</organism>
<dbReference type="Pfam" id="PF24157">
    <property type="entry name" value="DUF7408"/>
    <property type="match status" value="1"/>
</dbReference>
<dbReference type="RefSeq" id="WP_087458006.1">
    <property type="nucleotide sequence ID" value="NZ_CP021434.1"/>
</dbReference>
<keyword evidence="5" id="KW-1185">Reference proteome</keyword>
<feature type="chain" id="PRO_5012756183" description="DUF7408 domain-containing protein" evidence="2">
    <location>
        <begin position="31"/>
        <end position="793"/>
    </location>
</feature>
<dbReference type="AlphaFoldDB" id="A0A1Y0IQD6"/>
<feature type="signal peptide" evidence="2">
    <location>
        <begin position="1"/>
        <end position="30"/>
    </location>
</feature>
<keyword evidence="1" id="KW-1133">Transmembrane helix</keyword>
<dbReference type="KEGG" id="tum:CBW65_17960"/>
<dbReference type="InterPro" id="IPR055831">
    <property type="entry name" value="DUF7408"/>
</dbReference>
<accession>A0A1Y0IQD6</accession>
<evidence type="ECO:0000256" key="1">
    <source>
        <dbReference type="SAM" id="Phobius"/>
    </source>
</evidence>